<evidence type="ECO:0000313" key="11">
    <source>
        <dbReference type="Proteomes" id="UP000198324"/>
    </source>
</evidence>
<reference evidence="10 11" key="1">
    <citation type="submission" date="2017-06" db="EMBL/GenBank/DDBJ databases">
        <authorList>
            <person name="Kim H.J."/>
            <person name="Triplett B.A."/>
        </authorList>
    </citation>
    <scope>NUCLEOTIDE SEQUENCE [LARGE SCALE GENOMIC DNA]</scope>
    <source>
        <strain evidence="10 11">DSM 13116</strain>
    </source>
</reference>
<dbReference type="OrthoDB" id="5470636at2"/>
<dbReference type="Proteomes" id="UP000198324">
    <property type="component" value="Unassembled WGS sequence"/>
</dbReference>
<keyword evidence="10" id="KW-0282">Flagellum</keyword>
<evidence type="ECO:0000313" key="10">
    <source>
        <dbReference type="EMBL" id="SNR97221.1"/>
    </source>
</evidence>
<evidence type="ECO:0000256" key="3">
    <source>
        <dbReference type="ARBA" id="ARBA00016507"/>
    </source>
</evidence>
<evidence type="ECO:0000256" key="8">
    <source>
        <dbReference type="SAM" id="MobiDB-lite"/>
    </source>
</evidence>
<evidence type="ECO:0000256" key="5">
    <source>
        <dbReference type="ARBA" id="ARBA00022795"/>
    </source>
</evidence>
<dbReference type="GO" id="GO:0005829">
    <property type="term" value="C:cytosol"/>
    <property type="evidence" value="ECO:0007669"/>
    <property type="project" value="TreeGrafter"/>
</dbReference>
<organism evidence="10 11">
    <name type="scientific">Humidesulfovibrio mexicanus</name>
    <dbReference type="NCBI Taxonomy" id="147047"/>
    <lineage>
        <taxon>Bacteria</taxon>
        <taxon>Pseudomonadati</taxon>
        <taxon>Thermodesulfobacteriota</taxon>
        <taxon>Desulfovibrionia</taxon>
        <taxon>Desulfovibrionales</taxon>
        <taxon>Desulfovibrionaceae</taxon>
        <taxon>Humidesulfovibrio</taxon>
    </lineage>
</organism>
<dbReference type="RefSeq" id="WP_089274344.1">
    <property type="nucleotide sequence ID" value="NZ_FZOC01000004.1"/>
</dbReference>
<accession>A0A239APF2</accession>
<keyword evidence="5" id="KW-1005">Bacterial flagellum biogenesis</keyword>
<keyword evidence="7" id="KW-1006">Bacterial flagellum protein export</keyword>
<feature type="region of interest" description="Disordered" evidence="8">
    <location>
        <begin position="1"/>
        <end position="26"/>
    </location>
</feature>
<dbReference type="GO" id="GO:0044781">
    <property type="term" value="P:bacterial-type flagellum organization"/>
    <property type="evidence" value="ECO:0007669"/>
    <property type="project" value="UniProtKB-KW"/>
</dbReference>
<dbReference type="EMBL" id="FZOC01000004">
    <property type="protein sequence ID" value="SNR97221.1"/>
    <property type="molecule type" value="Genomic_DNA"/>
</dbReference>
<sequence>MNSSSTEQTPLAAPPAPPETAGLADMPAEAARAIPAGPRYSGRVLMGCDSPGPGFVTIQEIEGKRHRPVWDEATEAEYIDRCTRKAEALAREIINQAMHKAEAQAQAIRETEEARVAAAVAEAQHKAETEAQARLDAEVDAHVQAMDALISGIQTLGQEVWAARRKDFATLAKAFARRALGLEMETRRAEILEHLMDEACARLDAHRAFTLKVAPEDFELAQTLLQSVQARRPDLGQWQLAADPGMTLGGVCLETQEMLADNDLGNRLALLEPYLEQLSLPEDLAQARAEAAQHESEAPGVPES</sequence>
<keyword evidence="10" id="KW-0966">Cell projection</keyword>
<evidence type="ECO:0000256" key="6">
    <source>
        <dbReference type="ARBA" id="ARBA00022927"/>
    </source>
</evidence>
<dbReference type="AlphaFoldDB" id="A0A239APF2"/>
<evidence type="ECO:0000256" key="2">
    <source>
        <dbReference type="ARBA" id="ARBA00006602"/>
    </source>
</evidence>
<evidence type="ECO:0000259" key="9">
    <source>
        <dbReference type="Pfam" id="PF02108"/>
    </source>
</evidence>
<evidence type="ECO:0000256" key="4">
    <source>
        <dbReference type="ARBA" id="ARBA00022448"/>
    </source>
</evidence>
<keyword evidence="4" id="KW-0813">Transport</keyword>
<evidence type="ECO:0000256" key="1">
    <source>
        <dbReference type="ARBA" id="ARBA00003041"/>
    </source>
</evidence>
<feature type="region of interest" description="Disordered" evidence="8">
    <location>
        <begin position="285"/>
        <end position="304"/>
    </location>
</feature>
<proteinExistence type="inferred from homology"/>
<comment type="similarity">
    <text evidence="2">Belongs to the FliH family.</text>
</comment>
<dbReference type="Pfam" id="PF02108">
    <property type="entry name" value="FliH"/>
    <property type="match status" value="1"/>
</dbReference>
<keyword evidence="10" id="KW-0969">Cilium</keyword>
<evidence type="ECO:0000256" key="7">
    <source>
        <dbReference type="ARBA" id="ARBA00023225"/>
    </source>
</evidence>
<keyword evidence="6" id="KW-0653">Protein transport</keyword>
<dbReference type="InterPro" id="IPR038495">
    <property type="entry name" value="ATPase_E_C"/>
</dbReference>
<name>A0A239APF2_9BACT</name>
<dbReference type="InterPro" id="IPR051472">
    <property type="entry name" value="T3SS_Stator/FliH"/>
</dbReference>
<dbReference type="InterPro" id="IPR018035">
    <property type="entry name" value="Flagellar_FliH/T3SS_HrpE"/>
</dbReference>
<feature type="domain" description="Flagellar assembly protein FliH/Type III secretion system HrpE" evidence="9">
    <location>
        <begin position="142"/>
        <end position="268"/>
    </location>
</feature>
<protein>
    <recommendedName>
        <fullName evidence="3">Flagellar assembly protein FliH</fullName>
    </recommendedName>
</protein>
<dbReference type="PANTHER" id="PTHR34982:SF1">
    <property type="entry name" value="FLAGELLAR ASSEMBLY PROTEIN FLIH"/>
    <property type="match status" value="1"/>
</dbReference>
<comment type="function">
    <text evidence="1">Needed for flagellar regrowth and assembly.</text>
</comment>
<dbReference type="Gene3D" id="3.30.2320.30">
    <property type="entry name" value="ATP synthase, E subunit, C-terminal"/>
    <property type="match status" value="1"/>
</dbReference>
<dbReference type="GO" id="GO:0015031">
    <property type="term" value="P:protein transport"/>
    <property type="evidence" value="ECO:0007669"/>
    <property type="project" value="UniProtKB-KW"/>
</dbReference>
<dbReference type="PANTHER" id="PTHR34982">
    <property type="entry name" value="YOP PROTEINS TRANSLOCATION PROTEIN L"/>
    <property type="match status" value="1"/>
</dbReference>
<keyword evidence="11" id="KW-1185">Reference proteome</keyword>
<gene>
    <name evidence="10" type="ORF">SAMN04488503_2118</name>
</gene>